<dbReference type="RefSeq" id="WP_093204402.1">
    <property type="nucleotide sequence ID" value="NZ_FNGS01000006.1"/>
</dbReference>
<reference evidence="7 8" key="1">
    <citation type="submission" date="2016-10" db="EMBL/GenBank/DDBJ databases">
        <authorList>
            <person name="de Groot N.N."/>
        </authorList>
    </citation>
    <scope>NUCLEOTIDE SEQUENCE [LARGE SCALE GENOMIC DNA]</scope>
    <source>
        <strain evidence="7 8">DSM 21668</strain>
    </source>
</reference>
<dbReference type="InterPro" id="IPR013525">
    <property type="entry name" value="ABC2_TM"/>
</dbReference>
<feature type="transmembrane region" description="Helical" evidence="5">
    <location>
        <begin position="178"/>
        <end position="202"/>
    </location>
</feature>
<proteinExistence type="predicted"/>
<keyword evidence="8" id="KW-1185">Reference proteome</keyword>
<evidence type="ECO:0000256" key="5">
    <source>
        <dbReference type="SAM" id="Phobius"/>
    </source>
</evidence>
<dbReference type="Proteomes" id="UP000198901">
    <property type="component" value="Unassembled WGS sequence"/>
</dbReference>
<protein>
    <submittedName>
        <fullName evidence="7">ABC-2 type transport system permease protein</fullName>
    </submittedName>
</protein>
<dbReference type="AlphaFoldDB" id="A0A1G9SLF5"/>
<accession>A0A1G9SLF5</accession>
<keyword evidence="3 5" id="KW-1133">Transmembrane helix</keyword>
<dbReference type="GO" id="GO:0140359">
    <property type="term" value="F:ABC-type transporter activity"/>
    <property type="evidence" value="ECO:0007669"/>
    <property type="project" value="InterPro"/>
</dbReference>
<dbReference type="PANTHER" id="PTHR43471">
    <property type="entry name" value="ABC TRANSPORTER PERMEASE"/>
    <property type="match status" value="1"/>
</dbReference>
<comment type="subcellular location">
    <subcellularLocation>
        <location evidence="1">Membrane</location>
        <topology evidence="1">Multi-pass membrane protein</topology>
    </subcellularLocation>
</comment>
<feature type="transmembrane region" description="Helical" evidence="5">
    <location>
        <begin position="397"/>
        <end position="419"/>
    </location>
</feature>
<organism evidence="7 8">
    <name type="scientific">Siphonobacter aquaeclarae</name>
    <dbReference type="NCBI Taxonomy" id="563176"/>
    <lineage>
        <taxon>Bacteria</taxon>
        <taxon>Pseudomonadati</taxon>
        <taxon>Bacteroidota</taxon>
        <taxon>Cytophagia</taxon>
        <taxon>Cytophagales</taxon>
        <taxon>Cytophagaceae</taxon>
        <taxon>Siphonobacter</taxon>
    </lineage>
</organism>
<name>A0A1G9SLF5_9BACT</name>
<evidence type="ECO:0000256" key="1">
    <source>
        <dbReference type="ARBA" id="ARBA00004141"/>
    </source>
</evidence>
<dbReference type="STRING" id="563176.SAMN04488090_3215"/>
<feature type="transmembrane region" description="Helical" evidence="5">
    <location>
        <begin position="21"/>
        <end position="44"/>
    </location>
</feature>
<feature type="transmembrane region" description="Helical" evidence="5">
    <location>
        <begin position="308"/>
        <end position="331"/>
    </location>
</feature>
<feature type="domain" description="ABC-2 type transporter transmembrane" evidence="6">
    <location>
        <begin position="19"/>
        <end position="416"/>
    </location>
</feature>
<feature type="transmembrane region" description="Helical" evidence="5">
    <location>
        <begin position="343"/>
        <end position="362"/>
    </location>
</feature>
<gene>
    <name evidence="7" type="ORF">SAMN04488090_3215</name>
</gene>
<dbReference type="PANTHER" id="PTHR43471:SF3">
    <property type="entry name" value="ABC TRANSPORTER PERMEASE PROTEIN NATB"/>
    <property type="match status" value="1"/>
</dbReference>
<dbReference type="OrthoDB" id="9768837at2"/>
<evidence type="ECO:0000256" key="3">
    <source>
        <dbReference type="ARBA" id="ARBA00022989"/>
    </source>
</evidence>
<keyword evidence="4 5" id="KW-0472">Membrane</keyword>
<evidence type="ECO:0000259" key="6">
    <source>
        <dbReference type="Pfam" id="PF12698"/>
    </source>
</evidence>
<dbReference type="Pfam" id="PF12698">
    <property type="entry name" value="ABC2_membrane_3"/>
    <property type="match status" value="1"/>
</dbReference>
<keyword evidence="2 5" id="KW-0812">Transmembrane</keyword>
<dbReference type="EMBL" id="FNGS01000006">
    <property type="protein sequence ID" value="SDM36137.1"/>
    <property type="molecule type" value="Genomic_DNA"/>
</dbReference>
<evidence type="ECO:0000256" key="2">
    <source>
        <dbReference type="ARBA" id="ARBA00022692"/>
    </source>
</evidence>
<dbReference type="GO" id="GO:0016020">
    <property type="term" value="C:membrane"/>
    <property type="evidence" value="ECO:0007669"/>
    <property type="project" value="UniProtKB-SubCell"/>
</dbReference>
<evidence type="ECO:0000256" key="4">
    <source>
        <dbReference type="ARBA" id="ARBA00023136"/>
    </source>
</evidence>
<evidence type="ECO:0000313" key="8">
    <source>
        <dbReference type="Proteomes" id="UP000198901"/>
    </source>
</evidence>
<sequence>MNKIFLIIQREYMTRVRKRSFWITTIITPLLITAIYAVPALLYFAGSDTKTVEIIDETGLFSSKFKSGKDYQFRFIKDPLAKAKTDLKTNGVSALVHIPSTIVDRPNGLEIFSEKSVSLGLQGDIEEIVQAEVRNQRLKRAGIDVQIIEDNRVNVNAETFSLGDGAEKSSNSGVAMGIGYAVALLLYMIVFISGSQVMNGVIEEKTNRIIEVIVSSVRPIELMLGKIIGVGLVGLTQFVLWIVLTVSISTVTSSVFKAKLEAKARTELSSKASRQQVDAAVKQMSESGPGAKVMGIMDSVQSLPWVKLLTLFLFYYLGGYLFYSSLFAAVGSAVESPQEAQQLMFPITIPLILSIMMMSFVISEPDSKVAFWASVIPFTSPVNMMARLPFGVPWWEILLSMAVLVLGFLFTTWLAARIYRVGILMYGKKVTLKELSKWVFYKP</sequence>
<dbReference type="Gene3D" id="3.40.190.10">
    <property type="entry name" value="Periplasmic binding protein-like II"/>
    <property type="match status" value="1"/>
</dbReference>
<feature type="transmembrane region" description="Helical" evidence="5">
    <location>
        <begin position="223"/>
        <end position="244"/>
    </location>
</feature>
<dbReference type="SUPFAM" id="SSF53850">
    <property type="entry name" value="Periplasmic binding protein-like II"/>
    <property type="match status" value="1"/>
</dbReference>
<evidence type="ECO:0000313" key="7">
    <source>
        <dbReference type="EMBL" id="SDM36137.1"/>
    </source>
</evidence>